<dbReference type="AlphaFoldDB" id="A0A1A8T1W5"/>
<name>A0A1A8T1W5_9GAMM</name>
<dbReference type="GO" id="GO:0003677">
    <property type="term" value="F:DNA binding"/>
    <property type="evidence" value="ECO:0007669"/>
    <property type="project" value="UniProtKB-KW"/>
</dbReference>
<sequence length="403" mass="44755">MKHDHLSTLLTLKQCRVINAIMRKGSEQNASLALNLSQSSVSRALAQAEQTLQVSIFSRGWSGAELTADGEVVLATCTSILNAIADLERSLQDMAHSALTLKNHLEWRHLMVLEAVCRLGSASVAAEALGITQPAVSKTLKEVENMVRQPLFERMRHGLLPLSAAKQLAALFLRTLPIAQSLQQTLQSQPNELSGRLSVGMLSFSCQDIVPIAFASIFKQHPRIRLQAMQGPYHMLANALVQGEIDCFLGLLRTGPIHPDLIEIPLLHAQYALIARADHPIHHKATSLKDLTDERWIVARHGTPIREYFETLFHSIDNKPPIQAIEMLTFASSEELVIHSDAIALLFYDDWNITQLNPRLKQVPIKQPKPDCTIGITLHRDHQSPIIENFIAELKGTIKAKLA</sequence>
<comment type="similarity">
    <text evidence="1">Belongs to the LysR transcriptional regulatory family.</text>
</comment>
<proteinExistence type="inferred from homology"/>
<evidence type="ECO:0000259" key="5">
    <source>
        <dbReference type="PROSITE" id="PS50931"/>
    </source>
</evidence>
<evidence type="ECO:0000256" key="2">
    <source>
        <dbReference type="ARBA" id="ARBA00023015"/>
    </source>
</evidence>
<dbReference type="InterPro" id="IPR036390">
    <property type="entry name" value="WH_DNA-bd_sf"/>
</dbReference>
<dbReference type="STRING" id="295068.MAQ5080_00216"/>
<dbReference type="Gene3D" id="3.40.190.290">
    <property type="match status" value="1"/>
</dbReference>
<dbReference type="OrthoDB" id="5914299at2"/>
<dbReference type="CDD" id="cd05466">
    <property type="entry name" value="PBP2_LTTR_substrate"/>
    <property type="match status" value="1"/>
</dbReference>
<dbReference type="InterPro" id="IPR005119">
    <property type="entry name" value="LysR_subst-bd"/>
</dbReference>
<dbReference type="RefSeq" id="WP_067204253.1">
    <property type="nucleotide sequence ID" value="NZ_FLOC01000001.1"/>
</dbReference>
<keyword evidence="4" id="KW-0804">Transcription</keyword>
<feature type="domain" description="HTH lysR-type" evidence="5">
    <location>
        <begin position="10"/>
        <end position="67"/>
    </location>
</feature>
<reference evidence="6 7" key="1">
    <citation type="submission" date="2016-06" db="EMBL/GenBank/DDBJ databases">
        <authorList>
            <person name="Kjaerup R.B."/>
            <person name="Dalgaard T.S."/>
            <person name="Juul-Madsen H.R."/>
        </authorList>
    </citation>
    <scope>NUCLEOTIDE SEQUENCE [LARGE SCALE GENOMIC DNA]</scope>
    <source>
        <strain evidence="6 7">CECT 5080</strain>
    </source>
</reference>
<dbReference type="SUPFAM" id="SSF53850">
    <property type="entry name" value="Periplasmic binding protein-like II"/>
    <property type="match status" value="1"/>
</dbReference>
<dbReference type="GO" id="GO:0005829">
    <property type="term" value="C:cytosol"/>
    <property type="evidence" value="ECO:0007669"/>
    <property type="project" value="TreeGrafter"/>
</dbReference>
<dbReference type="PANTHER" id="PTHR30419:SF8">
    <property type="entry name" value="NITROGEN ASSIMILATION TRANSCRIPTIONAL ACTIVATOR-RELATED"/>
    <property type="match status" value="1"/>
</dbReference>
<keyword evidence="7" id="KW-1185">Reference proteome</keyword>
<evidence type="ECO:0000313" key="7">
    <source>
        <dbReference type="Proteomes" id="UP000092627"/>
    </source>
</evidence>
<evidence type="ECO:0000313" key="6">
    <source>
        <dbReference type="EMBL" id="SBS25236.1"/>
    </source>
</evidence>
<dbReference type="SUPFAM" id="SSF46785">
    <property type="entry name" value="Winged helix' DNA-binding domain"/>
    <property type="match status" value="2"/>
</dbReference>
<dbReference type="InterPro" id="IPR000847">
    <property type="entry name" value="LysR_HTH_N"/>
</dbReference>
<organism evidence="6 7">
    <name type="scientific">Marinomonas aquimarina</name>
    <dbReference type="NCBI Taxonomy" id="295068"/>
    <lineage>
        <taxon>Bacteria</taxon>
        <taxon>Pseudomonadati</taxon>
        <taxon>Pseudomonadota</taxon>
        <taxon>Gammaproteobacteria</taxon>
        <taxon>Oceanospirillales</taxon>
        <taxon>Oceanospirillaceae</taxon>
        <taxon>Marinomonas</taxon>
    </lineage>
</organism>
<keyword evidence="2" id="KW-0805">Transcription regulation</keyword>
<dbReference type="Proteomes" id="UP000092627">
    <property type="component" value="Unassembled WGS sequence"/>
</dbReference>
<evidence type="ECO:0000256" key="4">
    <source>
        <dbReference type="ARBA" id="ARBA00023163"/>
    </source>
</evidence>
<dbReference type="InterPro" id="IPR036388">
    <property type="entry name" value="WH-like_DNA-bd_sf"/>
</dbReference>
<dbReference type="PANTHER" id="PTHR30419">
    <property type="entry name" value="HTH-TYPE TRANSCRIPTIONAL REGULATOR YBHD"/>
    <property type="match status" value="1"/>
</dbReference>
<dbReference type="Gene3D" id="1.10.10.10">
    <property type="entry name" value="Winged helix-like DNA-binding domain superfamily/Winged helix DNA-binding domain"/>
    <property type="match status" value="2"/>
</dbReference>
<dbReference type="PROSITE" id="PS50931">
    <property type="entry name" value="HTH_LYSR"/>
    <property type="match status" value="2"/>
</dbReference>
<evidence type="ECO:0000256" key="1">
    <source>
        <dbReference type="ARBA" id="ARBA00009437"/>
    </source>
</evidence>
<protein>
    <submittedName>
        <fullName evidence="6">HTH-type transcriptional regulator GbpR</fullName>
    </submittedName>
</protein>
<feature type="domain" description="HTH lysR-type" evidence="5">
    <location>
        <begin position="105"/>
        <end position="162"/>
    </location>
</feature>
<evidence type="ECO:0000256" key="3">
    <source>
        <dbReference type="ARBA" id="ARBA00023125"/>
    </source>
</evidence>
<dbReference type="Pfam" id="PF00126">
    <property type="entry name" value="HTH_1"/>
    <property type="match status" value="2"/>
</dbReference>
<accession>A0A1A8T1W5</accession>
<dbReference type="GO" id="GO:0003700">
    <property type="term" value="F:DNA-binding transcription factor activity"/>
    <property type="evidence" value="ECO:0007669"/>
    <property type="project" value="InterPro"/>
</dbReference>
<dbReference type="EMBL" id="FLOC01000001">
    <property type="protein sequence ID" value="SBS25236.1"/>
    <property type="molecule type" value="Genomic_DNA"/>
</dbReference>
<gene>
    <name evidence="6" type="primary">gbpR_1</name>
    <name evidence="6" type="ORF">MAQ5080_00216</name>
</gene>
<keyword evidence="3" id="KW-0238">DNA-binding</keyword>
<dbReference type="InterPro" id="IPR050950">
    <property type="entry name" value="HTH-type_LysR_regulators"/>
</dbReference>
<dbReference type="Pfam" id="PF03466">
    <property type="entry name" value="LysR_substrate"/>
    <property type="match status" value="1"/>
</dbReference>